<dbReference type="InterPro" id="IPR007331">
    <property type="entry name" value="Htaa"/>
</dbReference>
<gene>
    <name evidence="2" type="ORF">CSW57_21810</name>
</gene>
<reference evidence="2 3" key="1">
    <citation type="submission" date="2017-10" db="EMBL/GenBank/DDBJ databases">
        <title>The draft genome sequence of Williamsia sp. BULT 1.1 isolated from the semi-arid grassland soils from South Africa.</title>
        <authorList>
            <person name="Kabwe M.H."/>
            <person name="Govender N."/>
            <person name="Mutseka Lunga P."/>
            <person name="Vikram S."/>
            <person name="Makhalanyane T.P."/>
        </authorList>
    </citation>
    <scope>NUCLEOTIDE SEQUENCE [LARGE SCALE GENOMIC DNA]</scope>
    <source>
        <strain evidence="2 3">BULT 1.1</strain>
    </source>
</reference>
<dbReference type="AlphaFoldDB" id="A0A2G3PGP4"/>
<feature type="domain" description="Htaa" evidence="1">
    <location>
        <begin position="9"/>
        <end position="158"/>
    </location>
</feature>
<evidence type="ECO:0000313" key="2">
    <source>
        <dbReference type="EMBL" id="PHV64903.1"/>
    </source>
</evidence>
<dbReference type="Pfam" id="PF04213">
    <property type="entry name" value="HtaA"/>
    <property type="match status" value="1"/>
</dbReference>
<accession>A0A2G3PGP4</accession>
<sequence>MDGVTTPGLVWGIKRSFVEYIARMPDGQATVSGGAMPTETNDMLFEPDTVEPQLPDGADALYAFRGDVRFGGHFGMLYVRIADPWVTVYGDRGVLTILDPYDPDVAPRKRLVTFRVSEPRSAGSVQVWQAPEVILAPEACPVFNDVYAAGERFEPLTFAVSAVSKASRI</sequence>
<dbReference type="Proteomes" id="UP000225108">
    <property type="component" value="Unassembled WGS sequence"/>
</dbReference>
<evidence type="ECO:0000259" key="1">
    <source>
        <dbReference type="Pfam" id="PF04213"/>
    </source>
</evidence>
<proteinExistence type="predicted"/>
<evidence type="ECO:0000313" key="3">
    <source>
        <dbReference type="Proteomes" id="UP000225108"/>
    </source>
</evidence>
<name>A0A2G3PGP4_WILMA</name>
<comment type="caution">
    <text evidence="2">The sequence shown here is derived from an EMBL/GenBank/DDBJ whole genome shotgun (WGS) entry which is preliminary data.</text>
</comment>
<protein>
    <recommendedName>
        <fullName evidence="1">Htaa domain-containing protein</fullName>
    </recommendedName>
</protein>
<dbReference type="EMBL" id="PEBD01000011">
    <property type="protein sequence ID" value="PHV64903.1"/>
    <property type="molecule type" value="Genomic_DNA"/>
</dbReference>
<organism evidence="2 3">
    <name type="scientific">Williamsia marianensis</name>
    <dbReference type="NCBI Taxonomy" id="85044"/>
    <lineage>
        <taxon>Bacteria</taxon>
        <taxon>Bacillati</taxon>
        <taxon>Actinomycetota</taxon>
        <taxon>Actinomycetes</taxon>
        <taxon>Mycobacteriales</taxon>
        <taxon>Nocardiaceae</taxon>
        <taxon>Williamsia</taxon>
    </lineage>
</organism>